<evidence type="ECO:0000256" key="9">
    <source>
        <dbReference type="ARBA" id="ARBA00023315"/>
    </source>
</evidence>
<dbReference type="KEGG" id="aoh:AOV_04070"/>
<evidence type="ECO:0000256" key="4">
    <source>
        <dbReference type="ARBA" id="ARBA00007317"/>
    </source>
</evidence>
<dbReference type="SUPFAM" id="SSF51230">
    <property type="entry name" value="Single hybrid motif"/>
    <property type="match status" value="1"/>
</dbReference>
<gene>
    <name evidence="13" type="ORF">AOV_04070</name>
</gene>
<dbReference type="InterPro" id="IPR050537">
    <property type="entry name" value="2-oxoacid_dehydrogenase"/>
</dbReference>
<evidence type="ECO:0000256" key="6">
    <source>
        <dbReference type="ARBA" id="ARBA00022532"/>
    </source>
</evidence>
<dbReference type="PROSITE" id="PS50968">
    <property type="entry name" value="BIOTINYL_LIPOYL"/>
    <property type="match status" value="1"/>
</dbReference>
<dbReference type="InterPro" id="IPR011053">
    <property type="entry name" value="Single_hybrid_motif"/>
</dbReference>
<feature type="domain" description="Lipoyl-binding" evidence="12">
    <location>
        <begin position="4"/>
        <end position="79"/>
    </location>
</feature>
<dbReference type="Gene3D" id="2.40.50.100">
    <property type="match status" value="1"/>
</dbReference>
<dbReference type="Pfam" id="PF00198">
    <property type="entry name" value="2-oxoacid_dh"/>
    <property type="match status" value="1"/>
</dbReference>
<reference evidence="14" key="1">
    <citation type="submission" date="2018-06" db="EMBL/GenBank/DDBJ databases">
        <title>The Anaplasma ovis genome reveals a high proportion of pseudogenes.</title>
        <authorList>
            <person name="Liu Z."/>
            <person name="Peasley A.M."/>
            <person name="Yang J."/>
            <person name="Li Y."/>
            <person name="Guan G."/>
            <person name="Luo J."/>
            <person name="Yin H."/>
            <person name="Brayton K.A."/>
        </authorList>
    </citation>
    <scope>NUCLEOTIDE SEQUENCE [LARGE SCALE GENOMIC DNA]</scope>
    <source>
        <strain evidence="14">Haibei</strain>
    </source>
</reference>
<dbReference type="PROSITE" id="PS00189">
    <property type="entry name" value="LIPOYL"/>
    <property type="match status" value="1"/>
</dbReference>
<evidence type="ECO:0000256" key="11">
    <source>
        <dbReference type="NCBIfam" id="TIGR01347"/>
    </source>
</evidence>
<dbReference type="Proteomes" id="UP000259762">
    <property type="component" value="Chromosome"/>
</dbReference>
<comment type="subunit">
    <text evidence="5">Forms a 24-polypeptide structural core with octahedral symmetry. Part of the 2-oxoglutarate dehydrogenase (OGDH) complex composed of E1 (2-oxoglutarate dehydrogenase), E2 (dihydrolipoamide succinyltransferase) and E3 (dihydrolipoamide dehydrogenase); the complex contains multiple copies of the three enzymatic components (E1, E2 and E3).</text>
</comment>
<dbReference type="NCBIfam" id="NF004309">
    <property type="entry name" value="PRK05704.1"/>
    <property type="match status" value="1"/>
</dbReference>
<evidence type="ECO:0000259" key="12">
    <source>
        <dbReference type="PROSITE" id="PS50968"/>
    </source>
</evidence>
<evidence type="ECO:0000256" key="1">
    <source>
        <dbReference type="ARBA" id="ARBA00001938"/>
    </source>
</evidence>
<sequence length="411" mass="44066">MSNTIEIKADNLGGESILEAPVRVLKKVGDTVSAEEVVFVVETDKTSLEISTPIAGVITELRVSDEEIITRGQVLAVISKQEGTSQSAAAVPEPKQAEVVVPDTKPATQEGDKQQVQVAVKEKPTAGPCIPGIDEFVAGGCSSPADRASGKITKPVGDVSKGSVPHQRVYDEVDGVVSVPGERRVKMSKIRQVIASRLKESQNTAATLSTFNEVDMSAVMALRGKYREGFEKKYEVKLGFMSFFIRAVVLALREIPVLNAEISGDEIIYRDYCNIGVAVGTDKGLVVPVICGAETMSFAALEQELVMLSKKARGGTLTVADMSGATFTITNGGVYGSLLSTPIINPPQSGILGMHAIQERPVVVGGNIEIRPMMYLALSYDHRIVDGQGAVTFLVRVKQYIEDPNRMSLEI</sequence>
<dbReference type="EC" id="2.3.1.61" evidence="11"/>
<comment type="similarity">
    <text evidence="4">Belongs to the 2-oxoacid dehydrogenase family.</text>
</comment>
<evidence type="ECO:0000313" key="14">
    <source>
        <dbReference type="Proteomes" id="UP000259762"/>
    </source>
</evidence>
<comment type="catalytic activity">
    <reaction evidence="10">
        <text>N(6)-[(R)-dihydrolipoyl]-L-lysyl-[protein] + succinyl-CoA = N(6)-[(R)-S(8)-succinyldihydrolipoyl]-L-lysyl-[protein] + CoA</text>
        <dbReference type="Rhea" id="RHEA:15213"/>
        <dbReference type="Rhea" id="RHEA-COMP:10475"/>
        <dbReference type="Rhea" id="RHEA-COMP:20092"/>
        <dbReference type="ChEBI" id="CHEBI:57287"/>
        <dbReference type="ChEBI" id="CHEBI:57292"/>
        <dbReference type="ChEBI" id="CHEBI:83100"/>
        <dbReference type="ChEBI" id="CHEBI:83120"/>
        <dbReference type="EC" id="2.3.1.61"/>
    </reaction>
</comment>
<dbReference type="InterPro" id="IPR023213">
    <property type="entry name" value="CAT-like_dom_sf"/>
</dbReference>
<evidence type="ECO:0000256" key="5">
    <source>
        <dbReference type="ARBA" id="ARBA00011666"/>
    </source>
</evidence>
<dbReference type="OrthoDB" id="9805770at2"/>
<dbReference type="CDD" id="cd06849">
    <property type="entry name" value="lipoyl_domain"/>
    <property type="match status" value="1"/>
</dbReference>
<dbReference type="InterPro" id="IPR001078">
    <property type="entry name" value="2-oxoacid_DH_actylTfrase"/>
</dbReference>
<dbReference type="GO" id="GO:0006099">
    <property type="term" value="P:tricarboxylic acid cycle"/>
    <property type="evidence" value="ECO:0007669"/>
    <property type="project" value="UniProtKB-UniRule"/>
</dbReference>
<comment type="cofactor">
    <cofactor evidence="1">
        <name>(R)-lipoate</name>
        <dbReference type="ChEBI" id="CHEBI:83088"/>
    </cofactor>
</comment>
<dbReference type="NCBIfam" id="TIGR01347">
    <property type="entry name" value="sucB"/>
    <property type="match status" value="1"/>
</dbReference>
<dbReference type="InterPro" id="IPR000089">
    <property type="entry name" value="Biotin_lipoyl"/>
</dbReference>
<evidence type="ECO:0000256" key="3">
    <source>
        <dbReference type="ARBA" id="ARBA00005145"/>
    </source>
</evidence>
<comment type="function">
    <text evidence="2">E2 component of the 2-oxoglutarate dehydrogenase (OGDH) complex which catalyzes the second step in the conversion of 2-oxoglutarate to succinyl-CoA and CO(2).</text>
</comment>
<evidence type="ECO:0000313" key="13">
    <source>
        <dbReference type="EMBL" id="ASI48268.1"/>
    </source>
</evidence>
<dbReference type="UniPathway" id="UPA00868">
    <property type="reaction ID" value="UER00840"/>
</dbReference>
<organism evidence="13 14">
    <name type="scientific">Anaplasma ovis str. Haibei</name>
    <dbReference type="NCBI Taxonomy" id="1248439"/>
    <lineage>
        <taxon>Bacteria</taxon>
        <taxon>Pseudomonadati</taxon>
        <taxon>Pseudomonadota</taxon>
        <taxon>Alphaproteobacteria</taxon>
        <taxon>Rickettsiales</taxon>
        <taxon>Anaplasmataceae</taxon>
        <taxon>Anaplasma</taxon>
    </lineage>
</organism>
<dbReference type="GO" id="GO:0033512">
    <property type="term" value="P:L-lysine catabolic process to acetyl-CoA via saccharopine"/>
    <property type="evidence" value="ECO:0007669"/>
    <property type="project" value="UniProtKB-UniPathway"/>
</dbReference>
<keyword evidence="14" id="KW-1185">Reference proteome</keyword>
<keyword evidence="8" id="KW-0450">Lipoyl</keyword>
<dbReference type="InterPro" id="IPR006255">
    <property type="entry name" value="SucB"/>
</dbReference>
<evidence type="ECO:0000256" key="10">
    <source>
        <dbReference type="ARBA" id="ARBA00052761"/>
    </source>
</evidence>
<comment type="pathway">
    <text evidence="3">Amino-acid degradation; L-lysine degradation via saccharopine pathway; glutaryl-CoA from L-lysine: step 6/6.</text>
</comment>
<proteinExistence type="inferred from homology"/>
<protein>
    <recommendedName>
        <fullName evidence="11">Dihydrolipoyllysine-residue succinyltransferase</fullName>
        <ecNumber evidence="11">2.3.1.61</ecNumber>
    </recommendedName>
</protein>
<dbReference type="EMBL" id="CP015994">
    <property type="protein sequence ID" value="ASI48268.1"/>
    <property type="molecule type" value="Genomic_DNA"/>
</dbReference>
<dbReference type="PANTHER" id="PTHR43416">
    <property type="entry name" value="DIHYDROLIPOYLLYSINE-RESIDUE SUCCINYLTRANSFERASE COMPONENT OF 2-OXOGLUTARATE DEHYDROGENASE COMPLEX, MITOCHONDRIAL-RELATED"/>
    <property type="match status" value="1"/>
</dbReference>
<keyword evidence="6" id="KW-0816">Tricarboxylic acid cycle</keyword>
<dbReference type="Pfam" id="PF00364">
    <property type="entry name" value="Biotin_lipoyl"/>
    <property type="match status" value="1"/>
</dbReference>
<dbReference type="InterPro" id="IPR003016">
    <property type="entry name" value="2-oxoA_DH_lipoyl-BS"/>
</dbReference>
<dbReference type="FunFam" id="3.30.559.10:FF:000007">
    <property type="entry name" value="Dihydrolipoamide acetyltransferase component of pyruvate dehydrogenase complex"/>
    <property type="match status" value="1"/>
</dbReference>
<name>A0A2Z2L9H8_9RICK</name>
<dbReference type="GO" id="GO:0004149">
    <property type="term" value="F:dihydrolipoyllysine-residue succinyltransferase activity"/>
    <property type="evidence" value="ECO:0007669"/>
    <property type="project" value="UniProtKB-UniRule"/>
</dbReference>
<dbReference type="Gene3D" id="3.30.559.10">
    <property type="entry name" value="Chloramphenicol acetyltransferase-like domain"/>
    <property type="match status" value="1"/>
</dbReference>
<evidence type="ECO:0000256" key="7">
    <source>
        <dbReference type="ARBA" id="ARBA00022679"/>
    </source>
</evidence>
<dbReference type="RefSeq" id="WP_075139569.1">
    <property type="nucleotide sequence ID" value="NZ_CP015994.1"/>
</dbReference>
<dbReference type="AlphaFoldDB" id="A0A2Z2L9H8"/>
<keyword evidence="9" id="KW-0012">Acyltransferase</keyword>
<evidence type="ECO:0000256" key="2">
    <source>
        <dbReference type="ARBA" id="ARBA00004052"/>
    </source>
</evidence>
<evidence type="ECO:0000256" key="8">
    <source>
        <dbReference type="ARBA" id="ARBA00022823"/>
    </source>
</evidence>
<accession>A0A2Z2L9H8</accession>
<dbReference type="PANTHER" id="PTHR43416:SF5">
    <property type="entry name" value="DIHYDROLIPOYLLYSINE-RESIDUE SUCCINYLTRANSFERASE COMPONENT OF 2-OXOGLUTARATE DEHYDROGENASE COMPLEX, MITOCHONDRIAL"/>
    <property type="match status" value="1"/>
</dbReference>
<dbReference type="GO" id="GO:0045252">
    <property type="term" value="C:oxoglutarate dehydrogenase complex"/>
    <property type="evidence" value="ECO:0007669"/>
    <property type="project" value="UniProtKB-UniRule"/>
</dbReference>
<keyword evidence="7 13" id="KW-0808">Transferase</keyword>
<reference evidence="13 14" key="2">
    <citation type="journal article" date="2019" name="BMC Genomics">
        <title>The Anaplasma ovis genome reveals a high proportion of pseudogenes.</title>
        <authorList>
            <person name="Liu Z."/>
            <person name="Peasley A.M."/>
            <person name="Yang J."/>
            <person name="Li Y."/>
            <person name="Guan G."/>
            <person name="Luo J."/>
            <person name="Yin H."/>
            <person name="Brayton K.A."/>
        </authorList>
    </citation>
    <scope>NUCLEOTIDE SEQUENCE [LARGE SCALE GENOMIC DNA]</scope>
    <source>
        <strain evidence="13 14">Haibei</strain>
    </source>
</reference>
<dbReference type="SUPFAM" id="SSF52777">
    <property type="entry name" value="CoA-dependent acyltransferases"/>
    <property type="match status" value="1"/>
</dbReference>